<dbReference type="EMBL" id="JAUYZG010000012">
    <property type="protein sequence ID" value="KAK2892464.1"/>
    <property type="molecule type" value="Genomic_DNA"/>
</dbReference>
<evidence type="ECO:0000313" key="2">
    <source>
        <dbReference type="EMBL" id="KAK2892464.1"/>
    </source>
</evidence>
<feature type="compositionally biased region" description="Basic and acidic residues" evidence="1">
    <location>
        <begin position="1"/>
        <end position="25"/>
    </location>
</feature>
<evidence type="ECO:0000313" key="3">
    <source>
        <dbReference type="Proteomes" id="UP001187343"/>
    </source>
</evidence>
<dbReference type="Proteomes" id="UP001187343">
    <property type="component" value="Unassembled WGS sequence"/>
</dbReference>
<protein>
    <submittedName>
        <fullName evidence="2">Uncharacterized protein</fullName>
    </submittedName>
</protein>
<organism evidence="2 3">
    <name type="scientific">Cirrhinus molitorella</name>
    <name type="common">mud carp</name>
    <dbReference type="NCBI Taxonomy" id="172907"/>
    <lineage>
        <taxon>Eukaryota</taxon>
        <taxon>Metazoa</taxon>
        <taxon>Chordata</taxon>
        <taxon>Craniata</taxon>
        <taxon>Vertebrata</taxon>
        <taxon>Euteleostomi</taxon>
        <taxon>Actinopterygii</taxon>
        <taxon>Neopterygii</taxon>
        <taxon>Teleostei</taxon>
        <taxon>Ostariophysi</taxon>
        <taxon>Cypriniformes</taxon>
        <taxon>Cyprinidae</taxon>
        <taxon>Labeoninae</taxon>
        <taxon>Labeonini</taxon>
        <taxon>Cirrhinus</taxon>
    </lineage>
</organism>
<sequence length="100" mass="11048">MTELKRLTAEEDKQQEDHNQHEPPKRKPRMDQASSSLDTIFDEIANEQASAALTPSAHNSAAYPANMSIWAPHGIYLGYVGVNWAWAQSGHFVGLNMGPS</sequence>
<keyword evidence="3" id="KW-1185">Reference proteome</keyword>
<dbReference type="AlphaFoldDB" id="A0AA88PMC8"/>
<proteinExistence type="predicted"/>
<feature type="region of interest" description="Disordered" evidence="1">
    <location>
        <begin position="1"/>
        <end position="40"/>
    </location>
</feature>
<name>A0AA88PMC8_9TELE</name>
<gene>
    <name evidence="2" type="ORF">Q8A67_012452</name>
</gene>
<reference evidence="2" key="1">
    <citation type="submission" date="2023-08" db="EMBL/GenBank/DDBJ databases">
        <title>Chromosome-level Genome Assembly of mud carp (Cirrhinus molitorella).</title>
        <authorList>
            <person name="Liu H."/>
        </authorList>
    </citation>
    <scope>NUCLEOTIDE SEQUENCE</scope>
    <source>
        <strain evidence="2">Prfri</strain>
        <tissue evidence="2">Muscle</tissue>
    </source>
</reference>
<accession>A0AA88PMC8</accession>
<comment type="caution">
    <text evidence="2">The sequence shown here is derived from an EMBL/GenBank/DDBJ whole genome shotgun (WGS) entry which is preliminary data.</text>
</comment>
<evidence type="ECO:0000256" key="1">
    <source>
        <dbReference type="SAM" id="MobiDB-lite"/>
    </source>
</evidence>